<dbReference type="InterPro" id="IPR036396">
    <property type="entry name" value="Cyt_P450_sf"/>
</dbReference>
<evidence type="ECO:0000256" key="1">
    <source>
        <dbReference type="ARBA" id="ARBA00022617"/>
    </source>
</evidence>
<dbReference type="GeneID" id="30022802"/>
<organism evidence="8 9">
    <name type="scientific">Cordyceps fumosorosea (strain ARSEF 2679)</name>
    <name type="common">Isaria fumosorosea</name>
    <dbReference type="NCBI Taxonomy" id="1081104"/>
    <lineage>
        <taxon>Eukaryota</taxon>
        <taxon>Fungi</taxon>
        <taxon>Dikarya</taxon>
        <taxon>Ascomycota</taxon>
        <taxon>Pezizomycotina</taxon>
        <taxon>Sordariomycetes</taxon>
        <taxon>Hypocreomycetidae</taxon>
        <taxon>Hypocreales</taxon>
        <taxon>Cordycipitaceae</taxon>
        <taxon>Cordyceps</taxon>
    </lineage>
</organism>
<evidence type="ECO:0000259" key="7">
    <source>
        <dbReference type="PROSITE" id="PS51479"/>
    </source>
</evidence>
<evidence type="ECO:0000256" key="4">
    <source>
        <dbReference type="PIRSR" id="PIRSR602401-1"/>
    </source>
</evidence>
<dbReference type="GO" id="GO:0016705">
    <property type="term" value="F:oxidoreductase activity, acting on paired donors, with incorporation or reduction of molecular oxygen"/>
    <property type="evidence" value="ECO:0007669"/>
    <property type="project" value="InterPro"/>
</dbReference>
<dbReference type="InterPro" id="IPR050121">
    <property type="entry name" value="Cytochrome_P450_monoxygenase"/>
</dbReference>
<reference evidence="8 9" key="1">
    <citation type="journal article" date="2016" name="Genome Biol. Evol.">
        <title>Divergent and convergent evolution of fungal pathogenicity.</title>
        <authorList>
            <person name="Shang Y."/>
            <person name="Xiao G."/>
            <person name="Zheng P."/>
            <person name="Cen K."/>
            <person name="Zhan S."/>
            <person name="Wang C."/>
        </authorList>
    </citation>
    <scope>NUCLEOTIDE SEQUENCE [LARGE SCALE GENOMIC DNA]</scope>
    <source>
        <strain evidence="8 9">ARSEF 2679</strain>
    </source>
</reference>
<dbReference type="EMBL" id="AZHB01000017">
    <property type="protein sequence ID" value="OAA58727.1"/>
    <property type="molecule type" value="Genomic_DNA"/>
</dbReference>
<keyword evidence="6" id="KW-0472">Membrane</keyword>
<protein>
    <submittedName>
        <fullName evidence="8">Cytochrome P450</fullName>
    </submittedName>
</protein>
<evidence type="ECO:0000256" key="5">
    <source>
        <dbReference type="PROSITE-ProRule" id="PRU00812"/>
    </source>
</evidence>
<dbReference type="RefSeq" id="XP_018702602.1">
    <property type="nucleotide sequence ID" value="XM_018850114.1"/>
</dbReference>
<keyword evidence="9" id="KW-1185">Reference proteome</keyword>
<evidence type="ECO:0000313" key="8">
    <source>
        <dbReference type="EMBL" id="OAA58727.1"/>
    </source>
</evidence>
<dbReference type="AlphaFoldDB" id="A0A167RM14"/>
<dbReference type="Proteomes" id="UP000076744">
    <property type="component" value="Unassembled WGS sequence"/>
</dbReference>
<gene>
    <name evidence="8" type="ORF">ISF_06510</name>
</gene>
<keyword evidence="1 4" id="KW-0349">Heme</keyword>
<feature type="transmembrane region" description="Helical" evidence="6">
    <location>
        <begin position="14"/>
        <end position="36"/>
    </location>
</feature>
<dbReference type="InterPro" id="IPR001128">
    <property type="entry name" value="Cyt_P450"/>
</dbReference>
<dbReference type="InterPro" id="IPR007308">
    <property type="entry name" value="Rtr1/RPAP2_dom"/>
</dbReference>
<comment type="cofactor">
    <cofactor evidence="4">
        <name>heme</name>
        <dbReference type="ChEBI" id="CHEBI:30413"/>
    </cofactor>
</comment>
<dbReference type="Pfam" id="PF04181">
    <property type="entry name" value="RPAP2_Rtr1"/>
    <property type="match status" value="1"/>
</dbReference>
<feature type="binding site" description="axial binding residue" evidence="4">
    <location>
        <position position="446"/>
    </location>
    <ligand>
        <name>heme</name>
        <dbReference type="ChEBI" id="CHEBI:30413"/>
    </ligand>
    <ligandPart>
        <name>Fe</name>
        <dbReference type="ChEBI" id="CHEBI:18248"/>
    </ligandPart>
</feature>
<dbReference type="GO" id="GO:0020037">
    <property type="term" value="F:heme binding"/>
    <property type="evidence" value="ECO:0007669"/>
    <property type="project" value="InterPro"/>
</dbReference>
<dbReference type="SUPFAM" id="SSF48264">
    <property type="entry name" value="Cytochrome P450"/>
    <property type="match status" value="1"/>
</dbReference>
<evidence type="ECO:0000256" key="6">
    <source>
        <dbReference type="SAM" id="Phobius"/>
    </source>
</evidence>
<comment type="caution">
    <text evidence="8">The sequence shown here is derived from an EMBL/GenBank/DDBJ whole genome shotgun (WGS) entry which is preliminary data.</text>
</comment>
<keyword evidence="6" id="KW-1133">Transmembrane helix</keyword>
<dbReference type="GO" id="GO:0004497">
    <property type="term" value="F:monooxygenase activity"/>
    <property type="evidence" value="ECO:0007669"/>
    <property type="project" value="InterPro"/>
</dbReference>
<feature type="domain" description="RTR1-type" evidence="7">
    <location>
        <begin position="543"/>
        <end position="626"/>
    </location>
</feature>
<dbReference type="Gene3D" id="1.25.40.820">
    <property type="match status" value="1"/>
</dbReference>
<proteinExistence type="inferred from homology"/>
<dbReference type="GO" id="GO:0005506">
    <property type="term" value="F:iron ion binding"/>
    <property type="evidence" value="ECO:0007669"/>
    <property type="project" value="InterPro"/>
</dbReference>
<dbReference type="Pfam" id="PF00067">
    <property type="entry name" value="p450"/>
    <property type="match status" value="1"/>
</dbReference>
<dbReference type="PRINTS" id="PR00463">
    <property type="entry name" value="EP450I"/>
</dbReference>
<evidence type="ECO:0000256" key="2">
    <source>
        <dbReference type="ARBA" id="ARBA00022723"/>
    </source>
</evidence>
<keyword evidence="3 4" id="KW-0408">Iron</keyword>
<name>A0A167RM14_CORFA</name>
<keyword evidence="6" id="KW-0812">Transmembrane</keyword>
<accession>A0A167RM14</accession>
<dbReference type="PROSITE" id="PS51479">
    <property type="entry name" value="ZF_RTR1"/>
    <property type="match status" value="1"/>
</dbReference>
<dbReference type="OrthoDB" id="1470350at2759"/>
<dbReference type="STRING" id="1081104.A0A167RM14"/>
<evidence type="ECO:0000313" key="9">
    <source>
        <dbReference type="Proteomes" id="UP000076744"/>
    </source>
</evidence>
<feature type="transmembrane region" description="Helical" evidence="6">
    <location>
        <begin position="220"/>
        <end position="238"/>
    </location>
</feature>
<dbReference type="PANTHER" id="PTHR24305:SF168">
    <property type="entry name" value="P450, PUTATIVE (EUROFUNG)-RELATED"/>
    <property type="match status" value="1"/>
</dbReference>
<dbReference type="Gene3D" id="1.10.630.10">
    <property type="entry name" value="Cytochrome P450"/>
    <property type="match status" value="1"/>
</dbReference>
<sequence length="725" mass="81056">MAIVEALLPVLRGWSWTSALFSILGFALVVSLGTRLRQYWRLRHFKGPFLAGFSRLWLVRSTWSGRAYLDFWDVTCKYGSIARVGPNDLITDDPELVKYMYNIRSKFRRSSWYDGMRFDPTRHNLLSLRDEGAHRNLRAKMAAGYSGREVDGLEHKIDENIDRFMALLTKYASSDKALDLGHKVQYFTMDVISDLAFGKPFGFLETDSDVYRYIETTERAFSVVMIAATVPVLVRVLASPLLSVVPSEADKIGFGPVIRLAKKVAAQRFGEKCKVQKDMLGSFVAHGINQSEAESEILLQLIAGSDTTATAIRSTLLHVITNPPILARLHREIEERHPLDSIISDETARSMPYLQAVVKEGLRIFPPVAGVMSKEVPAGGHHWKGTFIPGGTVIGSCAWGIFRRQDIWGADASEFRPERWLDSTGEALRRMEGTLELIFSHGRWQCLGRPIALIELNKVFVQMESKIKELRGILKGSSAAQRAADQREVALQHARVIQHRKDLEAEILDSLVLLSEYPLERPAHPGPDAAARPSPSDVAGFKTHVRLFQPSDYDDLVAERHVNGLCGYALCPRPHRDAGAGGAWRITAAGRIVRREDLERWCSQACARRAMYVKVQLSEAAAWERAGCPDIHIDLLDEARLEGELEGATRQLADMQIEEQARQGREAEAALALERGSARPKVQVALKEKETQMPDIRNLQIADGDGDDHLLVEGYRVGLGESAHR</sequence>
<dbReference type="PRINTS" id="PR00385">
    <property type="entry name" value="P450"/>
</dbReference>
<comment type="similarity">
    <text evidence="5">Belongs to the RPAP2 family.</text>
</comment>
<dbReference type="PANTHER" id="PTHR24305">
    <property type="entry name" value="CYTOCHROME P450"/>
    <property type="match status" value="1"/>
</dbReference>
<keyword evidence="2 4" id="KW-0479">Metal-binding</keyword>
<dbReference type="InterPro" id="IPR038534">
    <property type="entry name" value="Rtr1/RPAP2_sf"/>
</dbReference>
<evidence type="ECO:0000256" key="3">
    <source>
        <dbReference type="ARBA" id="ARBA00023004"/>
    </source>
</evidence>
<dbReference type="CDD" id="cd11060">
    <property type="entry name" value="CYP57A1-like"/>
    <property type="match status" value="1"/>
</dbReference>
<dbReference type="InterPro" id="IPR002401">
    <property type="entry name" value="Cyt_P450_E_grp-I"/>
</dbReference>